<dbReference type="PANTHER" id="PTHR31190">
    <property type="entry name" value="DNA-BINDING DOMAIN"/>
    <property type="match status" value="1"/>
</dbReference>
<gene>
    <name evidence="7" type="ORF">RND81_08G133800</name>
</gene>
<dbReference type="AlphaFoldDB" id="A0AAW1J7P6"/>
<evidence type="ECO:0000259" key="6">
    <source>
        <dbReference type="PROSITE" id="PS51032"/>
    </source>
</evidence>
<sequence length="328" mass="36732">MASNYQNNALEFIENLLFNELSPIGNSIPYNNMFDFNPNNNNNDNHNNNNSNFCDFESSCISSSSNTSIDSSNSYLLEKQSSISSVRAKEFTGGVDLDFDFNFDLNFAFPAPKVVEEKPRKLKERRPSMKIAVPKPANKYEVVELTHRVVTESAPKEEDERRHYRGVRRRPWGKYAAEIRDPNRKGSRVWLGTYDTDIEAARAYDRAAFRLRGSKAILNFPLEVGKLVQESAAADAAVHGGVETVEKKRKSEEAVVENKGKKVKVEESGSKTMSFGGVEEVGPLTPSSWTGFWEVENKDVKDAIFSVPPLSPLSPHPTFGFLPQLAVN</sequence>
<dbReference type="InterPro" id="IPR001471">
    <property type="entry name" value="AP2/ERF_dom"/>
</dbReference>
<keyword evidence="5" id="KW-0539">Nucleus</keyword>
<evidence type="ECO:0000256" key="4">
    <source>
        <dbReference type="ARBA" id="ARBA00023163"/>
    </source>
</evidence>
<dbReference type="EMBL" id="JBDFQZ010000008">
    <property type="protein sequence ID" value="KAK9698826.1"/>
    <property type="molecule type" value="Genomic_DNA"/>
</dbReference>
<evidence type="ECO:0000256" key="5">
    <source>
        <dbReference type="ARBA" id="ARBA00023242"/>
    </source>
</evidence>
<evidence type="ECO:0000256" key="3">
    <source>
        <dbReference type="ARBA" id="ARBA00023125"/>
    </source>
</evidence>
<organism evidence="7 8">
    <name type="scientific">Saponaria officinalis</name>
    <name type="common">Common soapwort</name>
    <name type="synonym">Lychnis saponaria</name>
    <dbReference type="NCBI Taxonomy" id="3572"/>
    <lineage>
        <taxon>Eukaryota</taxon>
        <taxon>Viridiplantae</taxon>
        <taxon>Streptophyta</taxon>
        <taxon>Embryophyta</taxon>
        <taxon>Tracheophyta</taxon>
        <taxon>Spermatophyta</taxon>
        <taxon>Magnoliopsida</taxon>
        <taxon>eudicotyledons</taxon>
        <taxon>Gunneridae</taxon>
        <taxon>Pentapetalae</taxon>
        <taxon>Caryophyllales</taxon>
        <taxon>Caryophyllaceae</taxon>
        <taxon>Caryophylleae</taxon>
        <taxon>Saponaria</taxon>
    </lineage>
</organism>
<dbReference type="FunFam" id="3.30.730.10:FF:000001">
    <property type="entry name" value="Ethylene-responsive transcription factor 2"/>
    <property type="match status" value="1"/>
</dbReference>
<dbReference type="PANTHER" id="PTHR31190:SF287">
    <property type="entry name" value="DEVELOPMENT RELATED ERF PROTEIN"/>
    <property type="match status" value="1"/>
</dbReference>
<evidence type="ECO:0000313" key="8">
    <source>
        <dbReference type="Proteomes" id="UP001443914"/>
    </source>
</evidence>
<protein>
    <recommendedName>
        <fullName evidence="6">AP2/ERF domain-containing protein</fullName>
    </recommendedName>
</protein>
<keyword evidence="3" id="KW-0238">DNA-binding</keyword>
<evidence type="ECO:0000313" key="7">
    <source>
        <dbReference type="EMBL" id="KAK9698826.1"/>
    </source>
</evidence>
<dbReference type="InterPro" id="IPR036955">
    <property type="entry name" value="AP2/ERF_dom_sf"/>
</dbReference>
<dbReference type="SMART" id="SM00380">
    <property type="entry name" value="AP2"/>
    <property type="match status" value="1"/>
</dbReference>
<dbReference type="InterPro" id="IPR016177">
    <property type="entry name" value="DNA-bd_dom_sf"/>
</dbReference>
<dbReference type="GO" id="GO:0009873">
    <property type="term" value="P:ethylene-activated signaling pathway"/>
    <property type="evidence" value="ECO:0007669"/>
    <property type="project" value="InterPro"/>
</dbReference>
<keyword evidence="2" id="KW-0805">Transcription regulation</keyword>
<proteinExistence type="predicted"/>
<dbReference type="InterPro" id="IPR044808">
    <property type="entry name" value="ERF_plant"/>
</dbReference>
<dbReference type="PRINTS" id="PR00367">
    <property type="entry name" value="ETHRSPELEMNT"/>
</dbReference>
<dbReference type="Pfam" id="PF00847">
    <property type="entry name" value="AP2"/>
    <property type="match status" value="1"/>
</dbReference>
<name>A0AAW1J7P6_SAPOF</name>
<keyword evidence="8" id="KW-1185">Reference proteome</keyword>
<accession>A0AAW1J7P6</accession>
<keyword evidence="4" id="KW-0804">Transcription</keyword>
<reference evidence="7" key="1">
    <citation type="submission" date="2024-03" db="EMBL/GenBank/DDBJ databases">
        <title>WGS assembly of Saponaria officinalis var. Norfolk2.</title>
        <authorList>
            <person name="Jenkins J."/>
            <person name="Shu S."/>
            <person name="Grimwood J."/>
            <person name="Barry K."/>
            <person name="Goodstein D."/>
            <person name="Schmutz J."/>
            <person name="Leebens-Mack J."/>
            <person name="Osbourn A."/>
        </authorList>
    </citation>
    <scope>NUCLEOTIDE SEQUENCE [LARGE SCALE GENOMIC DNA]</scope>
    <source>
        <strain evidence="7">JIC</strain>
    </source>
</reference>
<dbReference type="GO" id="GO:0005634">
    <property type="term" value="C:nucleus"/>
    <property type="evidence" value="ECO:0007669"/>
    <property type="project" value="UniProtKB-SubCell"/>
</dbReference>
<feature type="domain" description="AP2/ERF" evidence="6">
    <location>
        <begin position="163"/>
        <end position="221"/>
    </location>
</feature>
<dbReference type="PROSITE" id="PS51032">
    <property type="entry name" value="AP2_ERF"/>
    <property type="match status" value="1"/>
</dbReference>
<comment type="caution">
    <text evidence="7">The sequence shown here is derived from an EMBL/GenBank/DDBJ whole genome shotgun (WGS) entry which is preliminary data.</text>
</comment>
<dbReference type="SUPFAM" id="SSF54171">
    <property type="entry name" value="DNA-binding domain"/>
    <property type="match status" value="1"/>
</dbReference>
<dbReference type="Proteomes" id="UP001443914">
    <property type="component" value="Unassembled WGS sequence"/>
</dbReference>
<dbReference type="CDD" id="cd00018">
    <property type="entry name" value="AP2"/>
    <property type="match status" value="1"/>
</dbReference>
<comment type="subcellular location">
    <subcellularLocation>
        <location evidence="1">Nucleus</location>
    </subcellularLocation>
</comment>
<dbReference type="GO" id="GO:0003677">
    <property type="term" value="F:DNA binding"/>
    <property type="evidence" value="ECO:0007669"/>
    <property type="project" value="UniProtKB-KW"/>
</dbReference>
<dbReference type="Gene3D" id="3.30.730.10">
    <property type="entry name" value="AP2/ERF domain"/>
    <property type="match status" value="1"/>
</dbReference>
<evidence type="ECO:0000256" key="1">
    <source>
        <dbReference type="ARBA" id="ARBA00004123"/>
    </source>
</evidence>
<dbReference type="GO" id="GO:0003700">
    <property type="term" value="F:DNA-binding transcription factor activity"/>
    <property type="evidence" value="ECO:0007669"/>
    <property type="project" value="InterPro"/>
</dbReference>
<evidence type="ECO:0000256" key="2">
    <source>
        <dbReference type="ARBA" id="ARBA00023015"/>
    </source>
</evidence>